<dbReference type="EMBL" id="BGPR01000031">
    <property type="protein sequence ID" value="GBL83078.1"/>
    <property type="molecule type" value="Genomic_DNA"/>
</dbReference>
<dbReference type="Proteomes" id="UP000499080">
    <property type="component" value="Unassembled WGS sequence"/>
</dbReference>
<evidence type="ECO:0000313" key="2">
    <source>
        <dbReference type="EMBL" id="GBL83078.1"/>
    </source>
</evidence>
<accession>A0A4Y2ATM7</accession>
<gene>
    <name evidence="2" type="ORF">AVEN_165305_1</name>
</gene>
<sequence>MSPKSHANITVLTKEARTCLLIRQLLIRELAVPPVYLRTDHVILNRGQKTRMAPELARSSPKFDSRSSGERLMSTDLSRTRLYKMIFGGAGSRPRGPPIPKPKFDHQTTARTEILPSDHS</sequence>
<reference evidence="2 3" key="1">
    <citation type="journal article" date="2019" name="Sci. Rep.">
        <title>Orb-weaving spider Araneus ventricosus genome elucidates the spidroin gene catalogue.</title>
        <authorList>
            <person name="Kono N."/>
            <person name="Nakamura H."/>
            <person name="Ohtoshi R."/>
            <person name="Moran D.A.P."/>
            <person name="Shinohara A."/>
            <person name="Yoshida Y."/>
            <person name="Fujiwara M."/>
            <person name="Mori M."/>
            <person name="Tomita M."/>
            <person name="Arakawa K."/>
        </authorList>
    </citation>
    <scope>NUCLEOTIDE SEQUENCE [LARGE SCALE GENOMIC DNA]</scope>
</reference>
<evidence type="ECO:0000313" key="3">
    <source>
        <dbReference type="Proteomes" id="UP000499080"/>
    </source>
</evidence>
<keyword evidence="3" id="KW-1185">Reference proteome</keyword>
<name>A0A4Y2ATM7_ARAVE</name>
<feature type="region of interest" description="Disordered" evidence="1">
    <location>
        <begin position="88"/>
        <end position="120"/>
    </location>
</feature>
<proteinExistence type="predicted"/>
<protein>
    <submittedName>
        <fullName evidence="2">Uncharacterized protein</fullName>
    </submittedName>
</protein>
<comment type="caution">
    <text evidence="2">The sequence shown here is derived from an EMBL/GenBank/DDBJ whole genome shotgun (WGS) entry which is preliminary data.</text>
</comment>
<feature type="region of interest" description="Disordered" evidence="1">
    <location>
        <begin position="50"/>
        <end position="71"/>
    </location>
</feature>
<organism evidence="2 3">
    <name type="scientific">Araneus ventricosus</name>
    <name type="common">Orbweaver spider</name>
    <name type="synonym">Epeira ventricosa</name>
    <dbReference type="NCBI Taxonomy" id="182803"/>
    <lineage>
        <taxon>Eukaryota</taxon>
        <taxon>Metazoa</taxon>
        <taxon>Ecdysozoa</taxon>
        <taxon>Arthropoda</taxon>
        <taxon>Chelicerata</taxon>
        <taxon>Arachnida</taxon>
        <taxon>Araneae</taxon>
        <taxon>Araneomorphae</taxon>
        <taxon>Entelegynae</taxon>
        <taxon>Araneoidea</taxon>
        <taxon>Araneidae</taxon>
        <taxon>Araneus</taxon>
    </lineage>
</organism>
<dbReference type="AlphaFoldDB" id="A0A4Y2ATM7"/>
<evidence type="ECO:0000256" key="1">
    <source>
        <dbReference type="SAM" id="MobiDB-lite"/>
    </source>
</evidence>